<sequence>MLDGLTNAPASDLRIEPENVLDPRHFAAVRAQGPRLHALPLWCYSSPKFFQAEMERLFYPGWNMMERVERVPNKGDFHTLTFMNIPLIMVRGSDDKVRVFANTCRHRGAVIAEGSGNCKNFRCPYHAWVYSLEGDLLGAQQYDDGEDKPIVTDANKREYGLIEIPSESWGGFLFVKFRKGGESLQDFLGEVPARLASHRLEDMVCTKQLVFDMEANWKCFVENYSDGYHIPTVHKDSLARWKAKYTRQAPPPSGNYTIAFAEHDGSQLLLPFPDYVGFPPMPQIDKEWARGTFFTTIRPGMMMTMGNDGALAFRCEPIGPTKSRLTVSSLFPKSTVARNDFEEIAKNYYRRNDMVVREDVDISLKQAAGIASPFARMVTLQKLEKPLNQIANWVLDRVIGKDAA</sequence>
<keyword evidence="7" id="KW-0520">NAD</keyword>
<keyword evidence="10" id="KW-1185">Reference proteome</keyword>
<evidence type="ECO:0000256" key="4">
    <source>
        <dbReference type="ARBA" id="ARBA00023002"/>
    </source>
</evidence>
<evidence type="ECO:0000313" key="10">
    <source>
        <dbReference type="Proteomes" id="UP000325797"/>
    </source>
</evidence>
<keyword evidence="3" id="KW-0479">Metal-binding</keyword>
<keyword evidence="5" id="KW-0408">Iron</keyword>
<dbReference type="InterPro" id="IPR015881">
    <property type="entry name" value="ARHD_Rieske_2Fe_2S"/>
</dbReference>
<dbReference type="SUPFAM" id="SSF50022">
    <property type="entry name" value="ISP domain"/>
    <property type="match status" value="1"/>
</dbReference>
<dbReference type="GO" id="GO:0051537">
    <property type="term" value="F:2 iron, 2 sulfur cluster binding"/>
    <property type="evidence" value="ECO:0007669"/>
    <property type="project" value="UniProtKB-KW"/>
</dbReference>
<evidence type="ECO:0000256" key="5">
    <source>
        <dbReference type="ARBA" id="ARBA00023004"/>
    </source>
</evidence>
<dbReference type="PROSITE" id="PS51296">
    <property type="entry name" value="RIESKE"/>
    <property type="match status" value="1"/>
</dbReference>
<evidence type="ECO:0000256" key="2">
    <source>
        <dbReference type="ARBA" id="ARBA00022714"/>
    </source>
</evidence>
<dbReference type="Gene3D" id="3.90.380.10">
    <property type="entry name" value="Naphthalene 1,2-dioxygenase Alpha Subunit, Chain A, domain 1"/>
    <property type="match status" value="2"/>
</dbReference>
<gene>
    <name evidence="9" type="ORF">FRZ61_04840</name>
</gene>
<keyword evidence="4" id="KW-0560">Oxidoreductase</keyword>
<dbReference type="InterPro" id="IPR015879">
    <property type="entry name" value="Ring_hydroxy_dOase_asu_C_dom"/>
</dbReference>
<dbReference type="SUPFAM" id="SSF55961">
    <property type="entry name" value="Bet v1-like"/>
    <property type="match status" value="1"/>
</dbReference>
<dbReference type="PANTHER" id="PTHR43756">
    <property type="entry name" value="CHOLINE MONOOXYGENASE, CHLOROPLASTIC"/>
    <property type="match status" value="1"/>
</dbReference>
<dbReference type="PANTHER" id="PTHR43756:SF5">
    <property type="entry name" value="CHOLINE MONOOXYGENASE, CHLOROPLASTIC"/>
    <property type="match status" value="1"/>
</dbReference>
<dbReference type="RefSeq" id="WP_191909263.1">
    <property type="nucleotide sequence ID" value="NZ_CP042582.1"/>
</dbReference>
<dbReference type="KEGG" id="hadh:FRZ61_04840"/>
<dbReference type="InterPro" id="IPR001663">
    <property type="entry name" value="Rng_hydr_dOase-A"/>
</dbReference>
<keyword evidence="2" id="KW-0001">2Fe-2S</keyword>
<organism evidence="9 10">
    <name type="scientific">Hypericibacter adhaerens</name>
    <dbReference type="NCBI Taxonomy" id="2602016"/>
    <lineage>
        <taxon>Bacteria</taxon>
        <taxon>Pseudomonadati</taxon>
        <taxon>Pseudomonadota</taxon>
        <taxon>Alphaproteobacteria</taxon>
        <taxon>Rhodospirillales</taxon>
        <taxon>Dongiaceae</taxon>
        <taxon>Hypericibacter</taxon>
    </lineage>
</organism>
<evidence type="ECO:0000259" key="8">
    <source>
        <dbReference type="PROSITE" id="PS51296"/>
    </source>
</evidence>
<dbReference type="GO" id="GO:0005506">
    <property type="term" value="F:iron ion binding"/>
    <property type="evidence" value="ECO:0007669"/>
    <property type="project" value="InterPro"/>
</dbReference>
<dbReference type="PRINTS" id="PR00090">
    <property type="entry name" value="RNGDIOXGNASE"/>
</dbReference>
<name>A0A5J6MTT4_9PROT</name>
<accession>A0A5J6MTT4</accession>
<dbReference type="InterPro" id="IPR036922">
    <property type="entry name" value="Rieske_2Fe-2S_sf"/>
</dbReference>
<reference evidence="9 10" key="1">
    <citation type="submission" date="2019-08" db="EMBL/GenBank/DDBJ databases">
        <title>Hyperibacter terrae gen. nov., sp. nov. and Hyperibacter viscosus sp. nov., two new members in the family Rhodospirillaceae isolated from the rhizosphere of Hypericum perforatum.</title>
        <authorList>
            <person name="Noviana Z."/>
        </authorList>
    </citation>
    <scope>NUCLEOTIDE SEQUENCE [LARGE SCALE GENOMIC DNA]</scope>
    <source>
        <strain evidence="9 10">R5959</strain>
    </source>
</reference>
<dbReference type="Pfam" id="PF00848">
    <property type="entry name" value="Ring_hydroxyl_A"/>
    <property type="match status" value="1"/>
</dbReference>
<protein>
    <submittedName>
        <fullName evidence="9">(2Fe-2S)-binding protein</fullName>
    </submittedName>
</protein>
<dbReference type="Proteomes" id="UP000325797">
    <property type="component" value="Chromosome"/>
</dbReference>
<dbReference type="PROSITE" id="PS00570">
    <property type="entry name" value="RING_HYDROXYL_ALPHA"/>
    <property type="match status" value="1"/>
</dbReference>
<dbReference type="CDD" id="cd03469">
    <property type="entry name" value="Rieske_RO_Alpha_N"/>
    <property type="match status" value="1"/>
</dbReference>
<dbReference type="GO" id="GO:0016491">
    <property type="term" value="F:oxidoreductase activity"/>
    <property type="evidence" value="ECO:0007669"/>
    <property type="project" value="UniProtKB-KW"/>
</dbReference>
<evidence type="ECO:0000256" key="1">
    <source>
        <dbReference type="ARBA" id="ARBA00001962"/>
    </source>
</evidence>
<dbReference type="EMBL" id="CP042582">
    <property type="protein sequence ID" value="QEX20567.1"/>
    <property type="molecule type" value="Genomic_DNA"/>
</dbReference>
<feature type="domain" description="Rieske" evidence="8">
    <location>
        <begin position="62"/>
        <end position="175"/>
    </location>
</feature>
<evidence type="ECO:0000256" key="3">
    <source>
        <dbReference type="ARBA" id="ARBA00022723"/>
    </source>
</evidence>
<dbReference type="Pfam" id="PF00355">
    <property type="entry name" value="Rieske"/>
    <property type="match status" value="1"/>
</dbReference>
<keyword evidence="6" id="KW-0411">Iron-sulfur</keyword>
<evidence type="ECO:0000256" key="6">
    <source>
        <dbReference type="ARBA" id="ARBA00023014"/>
    </source>
</evidence>
<evidence type="ECO:0000256" key="7">
    <source>
        <dbReference type="ARBA" id="ARBA00023027"/>
    </source>
</evidence>
<dbReference type="InterPro" id="IPR017941">
    <property type="entry name" value="Rieske_2Fe-2S"/>
</dbReference>
<proteinExistence type="predicted"/>
<dbReference type="CDD" id="cd00680">
    <property type="entry name" value="RHO_alpha_C"/>
    <property type="match status" value="1"/>
</dbReference>
<comment type="cofactor">
    <cofactor evidence="1">
        <name>Fe cation</name>
        <dbReference type="ChEBI" id="CHEBI:24875"/>
    </cofactor>
</comment>
<dbReference type="Gene3D" id="2.102.10.10">
    <property type="entry name" value="Rieske [2Fe-2S] iron-sulphur domain"/>
    <property type="match status" value="1"/>
</dbReference>
<evidence type="ECO:0000313" key="9">
    <source>
        <dbReference type="EMBL" id="QEX20567.1"/>
    </source>
</evidence>
<dbReference type="AlphaFoldDB" id="A0A5J6MTT4"/>